<sequence length="138" mass="14651">MSAGGTYNGNPHEVQQVSDSLHSVADAPAKMIDQFRMESTYYDEWNGQEDASADDFKKQTEPDWKNAKDAPVRFLQELGGAVSGLASALAKQADSMIGTKGFADDLIHDAMSDTESLDLSDGDSGYGSDGDTAGGGRH</sequence>
<dbReference type="RefSeq" id="WP_077966795.1">
    <property type="nucleotide sequence ID" value="NZ_CP045178.1"/>
</dbReference>
<feature type="compositionally biased region" description="Gly residues" evidence="1">
    <location>
        <begin position="124"/>
        <end position="138"/>
    </location>
</feature>
<evidence type="ECO:0000313" key="2">
    <source>
        <dbReference type="EMBL" id="OON81116.1"/>
    </source>
</evidence>
<name>A0A1V4ABA1_9ACTN</name>
<accession>A0A1V4ABA1</accession>
<organism evidence="2 3">
    <name type="scientific">Streptomyces tsukubensis</name>
    <dbReference type="NCBI Taxonomy" id="83656"/>
    <lineage>
        <taxon>Bacteria</taxon>
        <taxon>Bacillati</taxon>
        <taxon>Actinomycetota</taxon>
        <taxon>Actinomycetes</taxon>
        <taxon>Kitasatosporales</taxon>
        <taxon>Streptomycetaceae</taxon>
        <taxon>Streptomyces</taxon>
    </lineage>
</organism>
<feature type="region of interest" description="Disordered" evidence="1">
    <location>
        <begin position="1"/>
        <end position="22"/>
    </location>
</feature>
<dbReference type="EMBL" id="MVFC01000005">
    <property type="protein sequence ID" value="OON81116.1"/>
    <property type="molecule type" value="Genomic_DNA"/>
</dbReference>
<comment type="caution">
    <text evidence="2">The sequence shown here is derived from an EMBL/GenBank/DDBJ whole genome shotgun (WGS) entry which is preliminary data.</text>
</comment>
<keyword evidence="3" id="KW-1185">Reference proteome</keyword>
<evidence type="ECO:0000313" key="3">
    <source>
        <dbReference type="Proteomes" id="UP000190539"/>
    </source>
</evidence>
<proteinExistence type="predicted"/>
<dbReference type="OrthoDB" id="10000510at2"/>
<dbReference type="AlphaFoldDB" id="A0A1V4ABA1"/>
<dbReference type="STRING" id="83656.B1H18_09970"/>
<feature type="region of interest" description="Disordered" evidence="1">
    <location>
        <begin position="114"/>
        <end position="138"/>
    </location>
</feature>
<reference evidence="2 3" key="1">
    <citation type="submission" date="2017-02" db="EMBL/GenBank/DDBJ databases">
        <title>Draft Genome Sequence of Streptomyces tsukubaensis F601, a Producer of the immunosuppressant tacrolimus FK506.</title>
        <authorList>
            <person name="Zong G."/>
            <person name="Zhong C."/>
            <person name="Fu J."/>
            <person name="Qin R."/>
            <person name="Cao G."/>
        </authorList>
    </citation>
    <scope>NUCLEOTIDE SEQUENCE [LARGE SCALE GENOMIC DNA]</scope>
    <source>
        <strain evidence="2 3">F601</strain>
    </source>
</reference>
<evidence type="ECO:0000256" key="1">
    <source>
        <dbReference type="SAM" id="MobiDB-lite"/>
    </source>
</evidence>
<dbReference type="Proteomes" id="UP000190539">
    <property type="component" value="Unassembled WGS sequence"/>
</dbReference>
<gene>
    <name evidence="2" type="ORF">B1H18_09970</name>
</gene>
<protein>
    <submittedName>
        <fullName evidence="2">Uncharacterized protein</fullName>
    </submittedName>
</protein>